<sequence length="71" mass="8376">MSSLWKTSVSQLRQKTTEVTTLKREKEAIIFRRALRQVPKDELDRVVSHIAAYNKDELKDFVNVSFLFCFL</sequence>
<evidence type="ECO:0000313" key="2">
    <source>
        <dbReference type="Proteomes" id="UP000324222"/>
    </source>
</evidence>
<keyword evidence="2" id="KW-1185">Reference proteome</keyword>
<gene>
    <name evidence="1" type="ORF">E2C01_016971</name>
</gene>
<dbReference type="AlphaFoldDB" id="A0A5B7DSC8"/>
<evidence type="ECO:0000313" key="1">
    <source>
        <dbReference type="EMBL" id="MPC23903.1"/>
    </source>
</evidence>
<dbReference type="OrthoDB" id="6382556at2759"/>
<organism evidence="1 2">
    <name type="scientific">Portunus trituberculatus</name>
    <name type="common">Swimming crab</name>
    <name type="synonym">Neptunus trituberculatus</name>
    <dbReference type="NCBI Taxonomy" id="210409"/>
    <lineage>
        <taxon>Eukaryota</taxon>
        <taxon>Metazoa</taxon>
        <taxon>Ecdysozoa</taxon>
        <taxon>Arthropoda</taxon>
        <taxon>Crustacea</taxon>
        <taxon>Multicrustacea</taxon>
        <taxon>Malacostraca</taxon>
        <taxon>Eumalacostraca</taxon>
        <taxon>Eucarida</taxon>
        <taxon>Decapoda</taxon>
        <taxon>Pleocyemata</taxon>
        <taxon>Brachyura</taxon>
        <taxon>Eubrachyura</taxon>
        <taxon>Portunoidea</taxon>
        <taxon>Portunidae</taxon>
        <taxon>Portuninae</taxon>
        <taxon>Portunus</taxon>
    </lineage>
</organism>
<protein>
    <submittedName>
        <fullName evidence="1">Uncharacterized protein</fullName>
    </submittedName>
</protein>
<dbReference type="Proteomes" id="UP000324222">
    <property type="component" value="Unassembled WGS sequence"/>
</dbReference>
<proteinExistence type="predicted"/>
<accession>A0A5B7DSC8</accession>
<dbReference type="EMBL" id="VSRR010001265">
    <property type="protein sequence ID" value="MPC23903.1"/>
    <property type="molecule type" value="Genomic_DNA"/>
</dbReference>
<reference evidence="1 2" key="1">
    <citation type="submission" date="2019-05" db="EMBL/GenBank/DDBJ databases">
        <title>Another draft genome of Portunus trituberculatus and its Hox gene families provides insights of decapod evolution.</title>
        <authorList>
            <person name="Jeong J.-H."/>
            <person name="Song I."/>
            <person name="Kim S."/>
            <person name="Choi T."/>
            <person name="Kim D."/>
            <person name="Ryu S."/>
            <person name="Kim W."/>
        </authorList>
    </citation>
    <scope>NUCLEOTIDE SEQUENCE [LARGE SCALE GENOMIC DNA]</scope>
    <source>
        <tissue evidence="1">Muscle</tissue>
    </source>
</reference>
<comment type="caution">
    <text evidence="1">The sequence shown here is derived from an EMBL/GenBank/DDBJ whole genome shotgun (WGS) entry which is preliminary data.</text>
</comment>
<name>A0A5B7DSC8_PORTR</name>